<proteinExistence type="predicted"/>
<reference evidence="1" key="1">
    <citation type="submission" date="2022-11" db="EMBL/GenBank/DDBJ databases">
        <title>beta-Carotene-producing bacterium, Jeongeuplla avenae sp. nov., alleviates the salt stress of Arabidopsis seedlings.</title>
        <authorList>
            <person name="Jiang L."/>
            <person name="Lee J."/>
        </authorList>
    </citation>
    <scope>NUCLEOTIDE SEQUENCE</scope>
    <source>
        <strain evidence="1">DY_R2A_6</strain>
    </source>
</reference>
<accession>A0ACD4NKZ6</accession>
<evidence type="ECO:0000313" key="2">
    <source>
        <dbReference type="Proteomes" id="UP001163223"/>
    </source>
</evidence>
<evidence type="ECO:0000313" key="1">
    <source>
        <dbReference type="EMBL" id="WAJ27464.1"/>
    </source>
</evidence>
<sequence>MNPVLSSPLLGIVRGFSYGYAALFAFGFFFPFLFIALSLVPMGIMERVGTSRNPSTLVTLIVIGVVLTVTYTLLEIVRGQVLERMGTVIDQRLTRVCFDAFNRGKAGGEGSPAQALADLQTVRRFLCGPSLSALIDAFWSPLFVAAMFVISAPFGFLILGLVAVSGLASLATHYGVARHLQAAQRCDMEASEFGLAVSRNAETLRVMGMLPWLTERWYALHKDGLGWRSAAQTRAARISLVPRMAQNGQMVIVYGVGGFLFLEGQIHIGVLLVVLMLMMRAQGPLQHVITNWNSFQSFALASRRLDALLRAVESAPRHLQLPIPQGALAVTRLIGGPGGMEKPVIQDVSFVLQPGRTLGIVGPSGAGKSCLTRLLVGIWKPRRGTIVFGEQDLSHWNQDDLGRFIGYVPQDVEFLPGTVAENIARFDPAATSERILAAVEDAGIHDIIRGLPNGYATRLGPGGHTLSGGQRQRVALARALYGNPRLVVLDEPNSNLDAGAEQMLGRTMRSLRDRGTAVIVVSHRVSLLGFCDDILVLNEGAVQALGTREQIFARLPRFRGQPTAPVIELERAGASAA</sequence>
<dbReference type="Proteomes" id="UP001163223">
    <property type="component" value="Chromosome"/>
</dbReference>
<name>A0ACD4NKZ6_9HYPH</name>
<dbReference type="EMBL" id="CP113520">
    <property type="protein sequence ID" value="WAJ27464.1"/>
    <property type="molecule type" value="Genomic_DNA"/>
</dbReference>
<gene>
    <name evidence="1" type="ORF">OXU80_21865</name>
</gene>
<organism evidence="1 2">
    <name type="scientific">Antarcticirhabdus aurantiaca</name>
    <dbReference type="NCBI Taxonomy" id="2606717"/>
    <lineage>
        <taxon>Bacteria</taxon>
        <taxon>Pseudomonadati</taxon>
        <taxon>Pseudomonadota</taxon>
        <taxon>Alphaproteobacteria</taxon>
        <taxon>Hyphomicrobiales</taxon>
        <taxon>Aurantimonadaceae</taxon>
        <taxon>Antarcticirhabdus</taxon>
    </lineage>
</organism>
<protein>
    <submittedName>
        <fullName evidence="1">Type I secretion system permease/ATPase</fullName>
    </submittedName>
</protein>
<keyword evidence="2" id="KW-1185">Reference proteome</keyword>